<reference evidence="2 3" key="1">
    <citation type="journal article" date="2018" name="Nat. Ecol. Evol.">
        <title>Pezizomycetes genomes reveal the molecular basis of ectomycorrhizal truffle lifestyle.</title>
        <authorList>
            <person name="Murat C."/>
            <person name="Payen T."/>
            <person name="Noel B."/>
            <person name="Kuo A."/>
            <person name="Morin E."/>
            <person name="Chen J."/>
            <person name="Kohler A."/>
            <person name="Krizsan K."/>
            <person name="Balestrini R."/>
            <person name="Da Silva C."/>
            <person name="Montanini B."/>
            <person name="Hainaut M."/>
            <person name="Levati E."/>
            <person name="Barry K.W."/>
            <person name="Belfiori B."/>
            <person name="Cichocki N."/>
            <person name="Clum A."/>
            <person name="Dockter R.B."/>
            <person name="Fauchery L."/>
            <person name="Guy J."/>
            <person name="Iotti M."/>
            <person name="Le Tacon F."/>
            <person name="Lindquist E.A."/>
            <person name="Lipzen A."/>
            <person name="Malagnac F."/>
            <person name="Mello A."/>
            <person name="Molinier V."/>
            <person name="Miyauchi S."/>
            <person name="Poulain J."/>
            <person name="Riccioni C."/>
            <person name="Rubini A."/>
            <person name="Sitrit Y."/>
            <person name="Splivallo R."/>
            <person name="Traeger S."/>
            <person name="Wang M."/>
            <person name="Zifcakova L."/>
            <person name="Wipf D."/>
            <person name="Zambonelli A."/>
            <person name="Paolocci F."/>
            <person name="Nowrousian M."/>
            <person name="Ottonello S."/>
            <person name="Baldrian P."/>
            <person name="Spatafora J.W."/>
            <person name="Henrissat B."/>
            <person name="Nagy L.G."/>
            <person name="Aury J.M."/>
            <person name="Wincker P."/>
            <person name="Grigoriev I.V."/>
            <person name="Bonfante P."/>
            <person name="Martin F.M."/>
        </authorList>
    </citation>
    <scope>NUCLEOTIDE SEQUENCE [LARGE SCALE GENOMIC DNA]</scope>
    <source>
        <strain evidence="2 3">120613-1</strain>
    </source>
</reference>
<accession>A0A3N4JMA6</accession>
<keyword evidence="3" id="KW-1185">Reference proteome</keyword>
<feature type="region of interest" description="Disordered" evidence="1">
    <location>
        <begin position="100"/>
        <end position="128"/>
    </location>
</feature>
<gene>
    <name evidence="2" type="ORF">L873DRAFT_923138</name>
</gene>
<evidence type="ECO:0000313" key="2">
    <source>
        <dbReference type="EMBL" id="RPA99375.1"/>
    </source>
</evidence>
<dbReference type="EMBL" id="ML120388">
    <property type="protein sequence ID" value="RPA99375.1"/>
    <property type="molecule type" value="Genomic_DNA"/>
</dbReference>
<organism evidence="2 3">
    <name type="scientific">Choiromyces venosus 120613-1</name>
    <dbReference type="NCBI Taxonomy" id="1336337"/>
    <lineage>
        <taxon>Eukaryota</taxon>
        <taxon>Fungi</taxon>
        <taxon>Dikarya</taxon>
        <taxon>Ascomycota</taxon>
        <taxon>Pezizomycotina</taxon>
        <taxon>Pezizomycetes</taxon>
        <taxon>Pezizales</taxon>
        <taxon>Tuberaceae</taxon>
        <taxon>Choiromyces</taxon>
    </lineage>
</organism>
<proteinExistence type="predicted"/>
<dbReference type="AlphaFoldDB" id="A0A3N4JMA6"/>
<name>A0A3N4JMA6_9PEZI</name>
<evidence type="ECO:0000313" key="3">
    <source>
        <dbReference type="Proteomes" id="UP000276215"/>
    </source>
</evidence>
<sequence>MKWERSKPSQVTVYPLQERGTVIVKAKNLNGEFSLRLTVIYSAEDQNLRRSGRYQRRKLIYLRREISPNSPPKHVFFWLRHKRQRRAGVARLVPWVEGRESSKGRTNNETGPSDVTQRNIREGSSLRPPILTSNHDQKVFSSWLENSLPLSKPIKESRVTFQGLNIGWYDSTRPCQTCSGVGTKSGNSFREAIFLAKSLAPEGKRCFNQ</sequence>
<protein>
    <submittedName>
        <fullName evidence="2">Uncharacterized protein</fullName>
    </submittedName>
</protein>
<dbReference type="Proteomes" id="UP000276215">
    <property type="component" value="Unassembled WGS sequence"/>
</dbReference>
<evidence type="ECO:0000256" key="1">
    <source>
        <dbReference type="SAM" id="MobiDB-lite"/>
    </source>
</evidence>
<feature type="compositionally biased region" description="Polar residues" evidence="1">
    <location>
        <begin position="104"/>
        <end position="118"/>
    </location>
</feature>